<feature type="transmembrane region" description="Helical" evidence="1">
    <location>
        <begin position="6"/>
        <end position="26"/>
    </location>
</feature>
<evidence type="ECO:0000313" key="3">
    <source>
        <dbReference type="Proteomes" id="UP000183685"/>
    </source>
</evidence>
<name>A0A1G6TWF5_9PROT</name>
<keyword evidence="1" id="KW-0812">Transmembrane</keyword>
<reference evidence="2 3" key="1">
    <citation type="submission" date="2016-10" db="EMBL/GenBank/DDBJ databases">
        <authorList>
            <person name="de Groot N.N."/>
        </authorList>
    </citation>
    <scope>NUCLEOTIDE SEQUENCE [LARGE SCALE GENOMIC DNA]</scope>
    <source>
        <strain evidence="2 3">CGMCC 1.9109</strain>
    </source>
</reference>
<dbReference type="Proteomes" id="UP000183685">
    <property type="component" value="Unassembled WGS sequence"/>
</dbReference>
<gene>
    <name evidence="2" type="ORF">SAMN04488071_0384</name>
</gene>
<dbReference type="STRING" id="637679.GCA_001550055_00505"/>
<sequence>MTDLMAMDLIIFPLLITLTIGGLWYARAQAKMASGFMMGTWKRR</sequence>
<keyword evidence="1" id="KW-0472">Membrane</keyword>
<keyword evidence="1" id="KW-1133">Transmembrane helix</keyword>
<dbReference type="EMBL" id="FNAK01000001">
    <property type="protein sequence ID" value="SDD33389.1"/>
    <property type="molecule type" value="Genomic_DNA"/>
</dbReference>
<keyword evidence="3" id="KW-1185">Reference proteome</keyword>
<proteinExistence type="predicted"/>
<evidence type="ECO:0000313" key="2">
    <source>
        <dbReference type="EMBL" id="SDD33389.1"/>
    </source>
</evidence>
<dbReference type="AlphaFoldDB" id="A0A1G6TWF5"/>
<dbReference type="RefSeq" id="WP_277620384.1">
    <property type="nucleotide sequence ID" value="NZ_FNAK01000001.1"/>
</dbReference>
<organism evidence="2 3">
    <name type="scientific">Kordiimonas lacus</name>
    <dbReference type="NCBI Taxonomy" id="637679"/>
    <lineage>
        <taxon>Bacteria</taxon>
        <taxon>Pseudomonadati</taxon>
        <taxon>Pseudomonadota</taxon>
        <taxon>Alphaproteobacteria</taxon>
        <taxon>Kordiimonadales</taxon>
        <taxon>Kordiimonadaceae</taxon>
        <taxon>Kordiimonas</taxon>
    </lineage>
</organism>
<protein>
    <submittedName>
        <fullName evidence="2">Uncharacterized protein</fullName>
    </submittedName>
</protein>
<evidence type="ECO:0000256" key="1">
    <source>
        <dbReference type="SAM" id="Phobius"/>
    </source>
</evidence>
<accession>A0A1G6TWF5</accession>